<dbReference type="GO" id="GO:0016491">
    <property type="term" value="F:oxidoreductase activity"/>
    <property type="evidence" value="ECO:0007669"/>
    <property type="project" value="InterPro"/>
</dbReference>
<dbReference type="PANTHER" id="PTHR43563:SF14">
    <property type="entry name" value="AMINE OXIDASE"/>
    <property type="match status" value="1"/>
</dbReference>
<dbReference type="InterPro" id="IPR002937">
    <property type="entry name" value="Amino_oxidase"/>
</dbReference>
<dbReference type="AlphaFoldDB" id="A0AA41XK61"/>
<gene>
    <name evidence="4" type="ORF">H7K38_00465</name>
</gene>
<evidence type="ECO:0000313" key="5">
    <source>
        <dbReference type="Proteomes" id="UP001141650"/>
    </source>
</evidence>
<comment type="caution">
    <text evidence="4">The sequence shown here is derived from an EMBL/GenBank/DDBJ whole genome shotgun (WGS) entry which is preliminary data.</text>
</comment>
<dbReference type="SUPFAM" id="SSF51905">
    <property type="entry name" value="FAD/NAD(P)-binding domain"/>
    <property type="match status" value="1"/>
</dbReference>
<evidence type="ECO:0000259" key="3">
    <source>
        <dbReference type="Pfam" id="PF01593"/>
    </source>
</evidence>
<feature type="region of interest" description="Disordered" evidence="2">
    <location>
        <begin position="14"/>
        <end position="49"/>
    </location>
</feature>
<dbReference type="Proteomes" id="UP001141650">
    <property type="component" value="Unassembled WGS sequence"/>
</dbReference>
<protein>
    <submittedName>
        <fullName evidence="4">FAD-dependent oxidoreductase</fullName>
    </submittedName>
</protein>
<dbReference type="InterPro" id="IPR036188">
    <property type="entry name" value="FAD/NAD-bd_sf"/>
</dbReference>
<dbReference type="PANTHER" id="PTHR43563">
    <property type="entry name" value="AMINE OXIDASE"/>
    <property type="match status" value="1"/>
</dbReference>
<dbReference type="Pfam" id="PF01593">
    <property type="entry name" value="Amino_oxidase"/>
    <property type="match status" value="1"/>
</dbReference>
<feature type="compositionally biased region" description="Basic residues" evidence="2">
    <location>
        <begin position="14"/>
        <end position="34"/>
    </location>
</feature>
<accession>A0AA41XK61</accession>
<reference evidence="4" key="1">
    <citation type="submission" date="2020-07" db="EMBL/GenBank/DDBJ databases">
        <authorList>
            <person name="Pettersson B.M.F."/>
            <person name="Behra P.R.K."/>
            <person name="Ramesh M."/>
            <person name="Das S."/>
            <person name="Dasgupta S."/>
            <person name="Kirsebom L.A."/>
        </authorList>
    </citation>
    <scope>NUCLEOTIDE SEQUENCE</scope>
    <source>
        <strain evidence="4">CCUG 55640</strain>
    </source>
</reference>
<evidence type="ECO:0000256" key="2">
    <source>
        <dbReference type="SAM" id="MobiDB-lite"/>
    </source>
</evidence>
<sequence length="268" mass="29664">MSCRCAVRWRGPRRRLPAGARRTARPRRGRLRIHDRRDSSRQPHRRGPGALCAHLAGQLTRRVRLAAAVSAVEAHHDSVAVCVGNGDVIEADHVVMAVPTPALSRIDFIPGLPGHIRDANSAIRYGHATKVAVVVEPRKPLHANAFIGGSVLILGWRTRRVLYGFAPSTAEHCDADTLAEDLCHGFGVWPETIERIEVMRWPQDRLTCGTYAHVSPGRFAQFRRSLPHRHGRVRFAGAERSSWPIYMEGAVESGELAAQSLMEIEGRA</sequence>
<proteinExistence type="inferred from homology"/>
<dbReference type="Gene3D" id="3.50.50.60">
    <property type="entry name" value="FAD/NAD(P)-binding domain"/>
    <property type="match status" value="1"/>
</dbReference>
<dbReference type="EMBL" id="JACKVH010000003">
    <property type="protein sequence ID" value="MCV7377133.1"/>
    <property type="molecule type" value="Genomic_DNA"/>
</dbReference>
<comment type="similarity">
    <text evidence="1">Belongs to the flavin monoamine oxidase family.</text>
</comment>
<evidence type="ECO:0000313" key="4">
    <source>
        <dbReference type="EMBL" id="MCV7377133.1"/>
    </source>
</evidence>
<name>A0AA41XK61_9MYCO</name>
<feature type="domain" description="Amine oxidase" evidence="3">
    <location>
        <begin position="35"/>
        <end position="261"/>
    </location>
</feature>
<organism evidence="4 5">
    <name type="scientific">Mycobacterium alsense</name>
    <dbReference type="NCBI Taxonomy" id="324058"/>
    <lineage>
        <taxon>Bacteria</taxon>
        <taxon>Bacillati</taxon>
        <taxon>Actinomycetota</taxon>
        <taxon>Actinomycetes</taxon>
        <taxon>Mycobacteriales</taxon>
        <taxon>Mycobacteriaceae</taxon>
        <taxon>Mycobacterium</taxon>
    </lineage>
</organism>
<dbReference type="InterPro" id="IPR050703">
    <property type="entry name" value="Flavin_MAO"/>
</dbReference>
<evidence type="ECO:0000256" key="1">
    <source>
        <dbReference type="ARBA" id="ARBA00005995"/>
    </source>
</evidence>
<reference evidence="4" key="2">
    <citation type="journal article" date="2022" name="BMC Genomics">
        <title>Comparative genome analysis of mycobacteria focusing on tRNA and non-coding RNA.</title>
        <authorList>
            <person name="Behra P.R.K."/>
            <person name="Pettersson B.M.F."/>
            <person name="Ramesh M."/>
            <person name="Das S."/>
            <person name="Dasgupta S."/>
            <person name="Kirsebom L.A."/>
        </authorList>
    </citation>
    <scope>NUCLEOTIDE SEQUENCE</scope>
    <source>
        <strain evidence="4">CCUG 55640</strain>
    </source>
</reference>